<sequence length="316" mass="32787">MASPRTTATTAHPGTDETATGDGSRRDGRPRQDGASLVSRVRALLPELRPAERRVGEAVVADPHLVARESVTALAERCRTSAPTVVRFAKRAGFSGFPELKLALATAAGIEEGRSSRTPLSGTLDPSDTLADIVAKIGYADARAVEDTVAGVDVDVLEQVVDALVGARRIDLVGIGASGVSATDLYQKLVRLGLPVGVFVERHSAMTALSLRGPGDVVVAISHSGATSDVLEPVRLAREVGARTVAVTNHPGSPLARATDLVLTTASHETTFRSGAMASRIAQLTLVDCVFVGVAARDFAATRRALDASFKAVGGL</sequence>
<accession>A0A6N7ENW8</accession>
<evidence type="ECO:0000256" key="1">
    <source>
        <dbReference type="ARBA" id="ARBA00023015"/>
    </source>
</evidence>
<dbReference type="Proteomes" id="UP000437709">
    <property type="component" value="Unassembled WGS sequence"/>
</dbReference>
<feature type="domain" description="HTH rpiR-type" evidence="5">
    <location>
        <begin position="35"/>
        <end position="111"/>
    </location>
</feature>
<evidence type="ECO:0000259" key="5">
    <source>
        <dbReference type="PROSITE" id="PS51071"/>
    </source>
</evidence>
<feature type="compositionally biased region" description="Polar residues" evidence="4">
    <location>
        <begin position="1"/>
        <end position="12"/>
    </location>
</feature>
<feature type="compositionally biased region" description="Basic and acidic residues" evidence="4">
    <location>
        <begin position="23"/>
        <end position="32"/>
    </location>
</feature>
<evidence type="ECO:0000313" key="7">
    <source>
        <dbReference type="EMBL" id="MPV38808.1"/>
    </source>
</evidence>
<proteinExistence type="predicted"/>
<evidence type="ECO:0000256" key="3">
    <source>
        <dbReference type="ARBA" id="ARBA00023163"/>
    </source>
</evidence>
<keyword evidence="2" id="KW-0238">DNA-binding</keyword>
<dbReference type="InterPro" id="IPR000281">
    <property type="entry name" value="HTH_RpiR"/>
</dbReference>
<evidence type="ECO:0000313" key="8">
    <source>
        <dbReference type="Proteomes" id="UP000437709"/>
    </source>
</evidence>
<dbReference type="Gene3D" id="3.40.50.10490">
    <property type="entry name" value="Glucose-6-phosphate isomerase like protein, domain 1"/>
    <property type="match status" value="1"/>
</dbReference>
<organism evidence="7 8">
    <name type="scientific">Georgenia subflava</name>
    <dbReference type="NCBI Taxonomy" id="1622177"/>
    <lineage>
        <taxon>Bacteria</taxon>
        <taxon>Bacillati</taxon>
        <taxon>Actinomycetota</taxon>
        <taxon>Actinomycetes</taxon>
        <taxon>Micrococcales</taxon>
        <taxon>Bogoriellaceae</taxon>
        <taxon>Georgenia</taxon>
    </lineage>
</organism>
<dbReference type="Pfam" id="PF01418">
    <property type="entry name" value="HTH_6"/>
    <property type="match status" value="1"/>
</dbReference>
<dbReference type="Pfam" id="PF01380">
    <property type="entry name" value="SIS"/>
    <property type="match status" value="1"/>
</dbReference>
<keyword evidence="1" id="KW-0805">Transcription regulation</keyword>
<dbReference type="Gene3D" id="1.10.10.10">
    <property type="entry name" value="Winged helix-like DNA-binding domain superfamily/Winged helix DNA-binding domain"/>
    <property type="match status" value="1"/>
</dbReference>
<dbReference type="RefSeq" id="WP_152193883.1">
    <property type="nucleotide sequence ID" value="NZ_VUKD01000001.1"/>
</dbReference>
<dbReference type="GO" id="GO:1901135">
    <property type="term" value="P:carbohydrate derivative metabolic process"/>
    <property type="evidence" value="ECO:0007669"/>
    <property type="project" value="InterPro"/>
</dbReference>
<dbReference type="InterPro" id="IPR035472">
    <property type="entry name" value="RpiR-like_SIS"/>
</dbReference>
<evidence type="ECO:0000256" key="2">
    <source>
        <dbReference type="ARBA" id="ARBA00023125"/>
    </source>
</evidence>
<protein>
    <submittedName>
        <fullName evidence="7">SIS domain-containing protein</fullName>
    </submittedName>
</protein>
<dbReference type="GO" id="GO:0003700">
    <property type="term" value="F:DNA-binding transcription factor activity"/>
    <property type="evidence" value="ECO:0007669"/>
    <property type="project" value="InterPro"/>
</dbReference>
<dbReference type="InterPro" id="IPR047640">
    <property type="entry name" value="RpiR-like"/>
</dbReference>
<keyword evidence="8" id="KW-1185">Reference proteome</keyword>
<dbReference type="EMBL" id="WHPC01000112">
    <property type="protein sequence ID" value="MPV38808.1"/>
    <property type="molecule type" value="Genomic_DNA"/>
</dbReference>
<dbReference type="GO" id="GO:0003677">
    <property type="term" value="F:DNA binding"/>
    <property type="evidence" value="ECO:0007669"/>
    <property type="project" value="UniProtKB-KW"/>
</dbReference>
<comment type="caution">
    <text evidence="7">The sequence shown here is derived from an EMBL/GenBank/DDBJ whole genome shotgun (WGS) entry which is preliminary data.</text>
</comment>
<dbReference type="OrthoDB" id="370421at2"/>
<evidence type="ECO:0000256" key="4">
    <source>
        <dbReference type="SAM" id="MobiDB-lite"/>
    </source>
</evidence>
<dbReference type="CDD" id="cd05013">
    <property type="entry name" value="SIS_RpiR"/>
    <property type="match status" value="1"/>
</dbReference>
<name>A0A6N7ENW8_9MICO</name>
<dbReference type="GO" id="GO:0097367">
    <property type="term" value="F:carbohydrate derivative binding"/>
    <property type="evidence" value="ECO:0007669"/>
    <property type="project" value="InterPro"/>
</dbReference>
<dbReference type="InterPro" id="IPR036388">
    <property type="entry name" value="WH-like_DNA-bd_sf"/>
</dbReference>
<dbReference type="PANTHER" id="PTHR30514:SF1">
    <property type="entry name" value="HTH-TYPE TRANSCRIPTIONAL REGULATOR HEXR-RELATED"/>
    <property type="match status" value="1"/>
</dbReference>
<dbReference type="InterPro" id="IPR009057">
    <property type="entry name" value="Homeodomain-like_sf"/>
</dbReference>
<keyword evidence="3" id="KW-0804">Transcription</keyword>
<dbReference type="PROSITE" id="PS51464">
    <property type="entry name" value="SIS"/>
    <property type="match status" value="1"/>
</dbReference>
<dbReference type="InterPro" id="IPR001347">
    <property type="entry name" value="SIS_dom"/>
</dbReference>
<reference evidence="7 8" key="1">
    <citation type="submission" date="2019-10" db="EMBL/GenBank/DDBJ databases">
        <title>Georgenia wutianyii sp. nov. and Georgenia yuyongxinii sp. nov. isolated from plateau pika (Ochotona curzoniae) in the Qinghai-Tibet plateau of China.</title>
        <authorList>
            <person name="Tian Z."/>
        </authorList>
    </citation>
    <scope>NUCLEOTIDE SEQUENCE [LARGE SCALE GENOMIC DNA]</scope>
    <source>
        <strain evidence="7 8">JCM 19765</strain>
    </source>
</reference>
<dbReference type="InterPro" id="IPR046348">
    <property type="entry name" value="SIS_dom_sf"/>
</dbReference>
<dbReference type="SUPFAM" id="SSF46689">
    <property type="entry name" value="Homeodomain-like"/>
    <property type="match status" value="1"/>
</dbReference>
<dbReference type="AlphaFoldDB" id="A0A6N7ENW8"/>
<dbReference type="PANTHER" id="PTHR30514">
    <property type="entry name" value="GLUCOKINASE"/>
    <property type="match status" value="1"/>
</dbReference>
<gene>
    <name evidence="7" type="ORF">GB881_17490</name>
</gene>
<feature type="region of interest" description="Disordered" evidence="4">
    <location>
        <begin position="1"/>
        <end position="35"/>
    </location>
</feature>
<feature type="domain" description="SIS" evidence="6">
    <location>
        <begin position="160"/>
        <end position="300"/>
    </location>
</feature>
<dbReference type="PROSITE" id="PS51071">
    <property type="entry name" value="HTH_RPIR"/>
    <property type="match status" value="1"/>
</dbReference>
<evidence type="ECO:0000259" key="6">
    <source>
        <dbReference type="PROSITE" id="PS51464"/>
    </source>
</evidence>
<dbReference type="SUPFAM" id="SSF53697">
    <property type="entry name" value="SIS domain"/>
    <property type="match status" value="1"/>
</dbReference>